<protein>
    <submittedName>
        <fullName evidence="6">SCO family protein</fullName>
    </submittedName>
</protein>
<evidence type="ECO:0000256" key="3">
    <source>
        <dbReference type="PIRSR" id="PIRSR603782-1"/>
    </source>
</evidence>
<dbReference type="PANTHER" id="PTHR12151:SF25">
    <property type="entry name" value="LINALOOL DEHYDRATASE_ISOMERASE DOMAIN-CONTAINING PROTEIN"/>
    <property type="match status" value="1"/>
</dbReference>
<keyword evidence="4" id="KW-1015">Disulfide bond</keyword>
<keyword evidence="2 3" id="KW-0186">Copper</keyword>
<dbReference type="SUPFAM" id="SSF52833">
    <property type="entry name" value="Thioredoxin-like"/>
    <property type="match status" value="1"/>
</dbReference>
<evidence type="ECO:0000256" key="2">
    <source>
        <dbReference type="ARBA" id="ARBA00023008"/>
    </source>
</evidence>
<dbReference type="PROSITE" id="PS51352">
    <property type="entry name" value="THIOREDOXIN_2"/>
    <property type="match status" value="1"/>
</dbReference>
<proteinExistence type="inferred from homology"/>
<evidence type="ECO:0000313" key="6">
    <source>
        <dbReference type="EMBL" id="MBJ7595156.1"/>
    </source>
</evidence>
<gene>
    <name evidence="6" type="ORF">JF886_09895</name>
</gene>
<comment type="similarity">
    <text evidence="1">Belongs to the SCO1/2 family.</text>
</comment>
<dbReference type="GO" id="GO:0046872">
    <property type="term" value="F:metal ion binding"/>
    <property type="evidence" value="ECO:0007669"/>
    <property type="project" value="UniProtKB-KW"/>
</dbReference>
<keyword evidence="3" id="KW-0479">Metal-binding</keyword>
<dbReference type="CDD" id="cd02968">
    <property type="entry name" value="SCO"/>
    <property type="match status" value="1"/>
</dbReference>
<evidence type="ECO:0000313" key="7">
    <source>
        <dbReference type="Proteomes" id="UP000606991"/>
    </source>
</evidence>
<name>A0A934K2S2_9BACT</name>
<feature type="binding site" evidence="3">
    <location>
        <position position="100"/>
    </location>
    <ligand>
        <name>Cu cation</name>
        <dbReference type="ChEBI" id="CHEBI:23378"/>
    </ligand>
</feature>
<dbReference type="EMBL" id="JAEKNS010000101">
    <property type="protein sequence ID" value="MBJ7595156.1"/>
    <property type="molecule type" value="Genomic_DNA"/>
</dbReference>
<dbReference type="InterPro" id="IPR003782">
    <property type="entry name" value="SCO1/SenC"/>
</dbReference>
<organism evidence="6 7">
    <name type="scientific">Candidatus Aeolococcus gillhamiae</name>
    <dbReference type="NCBI Taxonomy" id="3127015"/>
    <lineage>
        <taxon>Bacteria</taxon>
        <taxon>Bacillati</taxon>
        <taxon>Candidatus Dormiibacterota</taxon>
        <taxon>Candidatus Dormibacteria</taxon>
        <taxon>Candidatus Aeolococcales</taxon>
        <taxon>Candidatus Aeolococcaceae</taxon>
        <taxon>Candidatus Aeolococcus</taxon>
    </lineage>
</organism>
<dbReference type="Proteomes" id="UP000606991">
    <property type="component" value="Unassembled WGS sequence"/>
</dbReference>
<feature type="binding site" evidence="3">
    <location>
        <position position="96"/>
    </location>
    <ligand>
        <name>Cu cation</name>
        <dbReference type="ChEBI" id="CHEBI:23378"/>
    </ligand>
</feature>
<dbReference type="PANTHER" id="PTHR12151">
    <property type="entry name" value="ELECTRON TRANSPORT PROTIN SCO1/SENC FAMILY MEMBER"/>
    <property type="match status" value="1"/>
</dbReference>
<evidence type="ECO:0000256" key="4">
    <source>
        <dbReference type="PIRSR" id="PIRSR603782-2"/>
    </source>
</evidence>
<dbReference type="InterPro" id="IPR036249">
    <property type="entry name" value="Thioredoxin-like_sf"/>
</dbReference>
<evidence type="ECO:0000259" key="5">
    <source>
        <dbReference type="PROSITE" id="PS51352"/>
    </source>
</evidence>
<feature type="domain" description="Thioredoxin" evidence="5">
    <location>
        <begin position="58"/>
        <end position="216"/>
    </location>
</feature>
<sequence>MTETGGAAGRSWPRRHAVALLSAAALALGVLGTVGITQLVRSHPTPAPAQAQYLPPIGRQPTPAAPFVLKDQAGQAVSLASLRGRTVLLAFLDPLCKNVCPIMGQELAALEQGLPPDKTPALVIISVAPDRTPADVSHFVAKVTWRPGWHWLLGSQAQLAPVWAAYHVFVDGSAADVVHDAVLLIIDPKGRISTEYNAPLPLTEVNTSLKAADAAR</sequence>
<dbReference type="InterPro" id="IPR013766">
    <property type="entry name" value="Thioredoxin_domain"/>
</dbReference>
<evidence type="ECO:0000256" key="1">
    <source>
        <dbReference type="ARBA" id="ARBA00010996"/>
    </source>
</evidence>
<comment type="caution">
    <text evidence="6">The sequence shown here is derived from an EMBL/GenBank/DDBJ whole genome shotgun (WGS) entry which is preliminary data.</text>
</comment>
<feature type="disulfide bond" description="Redox-active" evidence="4">
    <location>
        <begin position="96"/>
        <end position="100"/>
    </location>
</feature>
<dbReference type="RefSeq" id="WP_337312001.1">
    <property type="nucleotide sequence ID" value="NZ_JAEKNS010000101.1"/>
</dbReference>
<dbReference type="Pfam" id="PF02630">
    <property type="entry name" value="SCO1-SenC"/>
    <property type="match status" value="1"/>
</dbReference>
<accession>A0A934K2S2</accession>
<dbReference type="AlphaFoldDB" id="A0A934K2S2"/>
<reference evidence="6 7" key="1">
    <citation type="submission" date="2020-10" db="EMBL/GenBank/DDBJ databases">
        <title>Ca. Dormibacterota MAGs.</title>
        <authorList>
            <person name="Montgomery K."/>
        </authorList>
    </citation>
    <scope>NUCLEOTIDE SEQUENCE [LARGE SCALE GENOMIC DNA]</scope>
    <source>
        <strain evidence="6">SC8812_S17_18</strain>
    </source>
</reference>
<dbReference type="Gene3D" id="3.40.30.10">
    <property type="entry name" value="Glutaredoxin"/>
    <property type="match status" value="1"/>
</dbReference>
<feature type="binding site" evidence="3">
    <location>
        <position position="179"/>
    </location>
    <ligand>
        <name>Cu cation</name>
        <dbReference type="ChEBI" id="CHEBI:23378"/>
    </ligand>
</feature>